<dbReference type="Proteomes" id="UP000176614">
    <property type="component" value="Unassembled WGS sequence"/>
</dbReference>
<evidence type="ECO:0000256" key="2">
    <source>
        <dbReference type="SAM" id="Phobius"/>
    </source>
</evidence>
<accession>A0A1F4W0N2</accession>
<dbReference type="SUPFAM" id="SSF63817">
    <property type="entry name" value="Sortase"/>
    <property type="match status" value="1"/>
</dbReference>
<keyword evidence="2" id="KW-0812">Transmembrane</keyword>
<dbReference type="InterPro" id="IPR023365">
    <property type="entry name" value="Sortase_dom-sf"/>
</dbReference>
<keyword evidence="2" id="KW-1133">Transmembrane helix</keyword>
<gene>
    <name evidence="3" type="ORF">A2264_03725</name>
</gene>
<keyword evidence="2" id="KW-0472">Membrane</keyword>
<keyword evidence="1" id="KW-0378">Hydrolase</keyword>
<dbReference type="InterPro" id="IPR042003">
    <property type="entry name" value="Sortase_E"/>
</dbReference>
<evidence type="ECO:0000313" key="3">
    <source>
        <dbReference type="EMBL" id="OGC62961.1"/>
    </source>
</evidence>
<evidence type="ECO:0000256" key="1">
    <source>
        <dbReference type="ARBA" id="ARBA00022801"/>
    </source>
</evidence>
<organism evidence="3 4">
    <name type="scientific">candidate division WWE3 bacterium RIFOXYA2_FULL_46_9</name>
    <dbReference type="NCBI Taxonomy" id="1802636"/>
    <lineage>
        <taxon>Bacteria</taxon>
        <taxon>Katanobacteria</taxon>
    </lineage>
</organism>
<evidence type="ECO:0008006" key="5">
    <source>
        <dbReference type="Google" id="ProtNLM"/>
    </source>
</evidence>
<protein>
    <recommendedName>
        <fullName evidence="5">Sortase</fullName>
    </recommendedName>
</protein>
<dbReference type="NCBIfam" id="TIGR01076">
    <property type="entry name" value="sortase_fam"/>
    <property type="match status" value="1"/>
</dbReference>
<dbReference type="AlphaFoldDB" id="A0A1F4W0N2"/>
<dbReference type="GO" id="GO:0016787">
    <property type="term" value="F:hydrolase activity"/>
    <property type="evidence" value="ECO:0007669"/>
    <property type="project" value="UniProtKB-KW"/>
</dbReference>
<dbReference type="EMBL" id="MEVT01000011">
    <property type="protein sequence ID" value="OGC62961.1"/>
    <property type="molecule type" value="Genomic_DNA"/>
</dbReference>
<sequence>MPRFRRKTYIKDNSFDTIYRSVNYPFFLQSKVFSGILLAAGVLVMSTQVIVPVIIFKTQDNISKPANSSLLGWAAGFGDFSFTELKSASPYKLAKQVKGTNTTILPEKESLTVLNNSISTLDIPKLGIANAQIEINSPNLSPDNLLGHYPGSALPGQVGNSFIYGHSVLPWFYNPRNYKTIFSTLDKLKPGDTFTITKGTDVYTYKVSYTEVQKPSNVNPLAEFRPKEFNESTMTLMTCWPAGTKSSRLMVRAELIEL</sequence>
<feature type="transmembrane region" description="Helical" evidence="2">
    <location>
        <begin position="32"/>
        <end position="56"/>
    </location>
</feature>
<dbReference type="InterPro" id="IPR005754">
    <property type="entry name" value="Sortase"/>
</dbReference>
<evidence type="ECO:0000313" key="4">
    <source>
        <dbReference type="Proteomes" id="UP000176614"/>
    </source>
</evidence>
<name>A0A1F4W0N2_UNCKA</name>
<dbReference type="Pfam" id="PF04203">
    <property type="entry name" value="Sortase"/>
    <property type="match status" value="1"/>
</dbReference>
<comment type="caution">
    <text evidence="3">The sequence shown here is derived from an EMBL/GenBank/DDBJ whole genome shotgun (WGS) entry which is preliminary data.</text>
</comment>
<reference evidence="3 4" key="1">
    <citation type="journal article" date="2016" name="Nat. Commun.">
        <title>Thousands of microbial genomes shed light on interconnected biogeochemical processes in an aquifer system.</title>
        <authorList>
            <person name="Anantharaman K."/>
            <person name="Brown C.T."/>
            <person name="Hug L.A."/>
            <person name="Sharon I."/>
            <person name="Castelle C.J."/>
            <person name="Probst A.J."/>
            <person name="Thomas B.C."/>
            <person name="Singh A."/>
            <person name="Wilkins M.J."/>
            <person name="Karaoz U."/>
            <person name="Brodie E.L."/>
            <person name="Williams K.H."/>
            <person name="Hubbard S.S."/>
            <person name="Banfield J.F."/>
        </authorList>
    </citation>
    <scope>NUCLEOTIDE SEQUENCE [LARGE SCALE GENOMIC DNA]</scope>
</reference>
<proteinExistence type="predicted"/>
<dbReference type="Gene3D" id="2.40.260.10">
    <property type="entry name" value="Sortase"/>
    <property type="match status" value="1"/>
</dbReference>
<dbReference type="CDD" id="cd05830">
    <property type="entry name" value="Sortase_E"/>
    <property type="match status" value="1"/>
</dbReference>